<evidence type="ECO:0000313" key="2">
    <source>
        <dbReference type="Proteomes" id="UP000004038"/>
    </source>
</evidence>
<evidence type="ECO:0008006" key="3">
    <source>
        <dbReference type="Google" id="ProtNLM"/>
    </source>
</evidence>
<proteinExistence type="predicted"/>
<gene>
    <name evidence="1" type="ORF">SM0020_32947</name>
</gene>
<dbReference type="Pfam" id="PF07087">
    <property type="entry name" value="DUF1353"/>
    <property type="match status" value="1"/>
</dbReference>
<protein>
    <recommendedName>
        <fullName evidence="3">DUF1353 domain-containing protein</fullName>
    </recommendedName>
</protein>
<organism evidence="1 2">
    <name type="scientific">Sinorhizobium meliloti CCNWSX0020</name>
    <dbReference type="NCBI Taxonomy" id="1107881"/>
    <lineage>
        <taxon>Bacteria</taxon>
        <taxon>Pseudomonadati</taxon>
        <taxon>Pseudomonadota</taxon>
        <taxon>Alphaproteobacteria</taxon>
        <taxon>Hyphomicrobiales</taxon>
        <taxon>Rhizobiaceae</taxon>
        <taxon>Sinorhizobium/Ensifer group</taxon>
        <taxon>Sinorhizobium</taxon>
    </lineage>
</organism>
<dbReference type="EMBL" id="AGVV01000126">
    <property type="protein sequence ID" value="EHK73639.1"/>
    <property type="molecule type" value="Genomic_DNA"/>
</dbReference>
<name>H0GAN0_RHIML</name>
<dbReference type="Proteomes" id="UP000004038">
    <property type="component" value="Unassembled WGS sequence"/>
</dbReference>
<dbReference type="PATRIC" id="fig|1107881.3.peg.6653"/>
<dbReference type="InterPro" id="IPR010767">
    <property type="entry name" value="Phage_CGC-2007_Cje0229"/>
</dbReference>
<dbReference type="AlphaFoldDB" id="H0GAN0"/>
<accession>H0GAN0</accession>
<reference evidence="1 2" key="1">
    <citation type="journal article" date="2012" name="J. Bacteriol.">
        <title>Draft Genome Sequence of Sinorhizobium meliloti CCNWSX0020, a Nitrogen-Fixing Symbiont with Copper Tolerance Capability Isolated from Lead-Zinc Mine Tailings.</title>
        <authorList>
            <person name="Li Z."/>
            <person name="Ma Z."/>
            <person name="Hao X."/>
            <person name="Wei G."/>
        </authorList>
    </citation>
    <scope>NUCLEOTIDE SEQUENCE [LARGE SCALE GENOMIC DNA]</scope>
    <source>
        <strain evidence="1 2">CCNWSX0020</strain>
    </source>
</reference>
<sequence length="251" mass="26966">MGRTIDQRFPVAATVFLATTLAFVSHSKADFVGSLELLPPGCETAGNCRLGQDFGFVDASGLGWQASKGLLTDGASIPPWARPLVGAPFEAAFIKAAVIHDHYCDRHVRPWRQTHRVFYDALIASQVSKSRAGIMYFAVMIGGPKWARLIRGRPCPVGMSCINQVNVTNSVPGSAIALGEAGELYVSRPDEYGSARFENTLAGHLPDLEKSGEGLTAEDVERLAGKAMADDFYYRNGDEVGSGVSVTLQTE</sequence>
<evidence type="ECO:0000313" key="1">
    <source>
        <dbReference type="EMBL" id="EHK73639.1"/>
    </source>
</evidence>